<keyword evidence="4" id="KW-1185">Reference proteome</keyword>
<reference evidence="2 4" key="1">
    <citation type="journal article" date="2012" name="Nature">
        <title>Algal genomes reveal evolutionary mosaicism and the fate of nucleomorphs.</title>
        <authorList>
            <consortium name="DOE Joint Genome Institute"/>
            <person name="Curtis B.A."/>
            <person name="Tanifuji G."/>
            <person name="Burki F."/>
            <person name="Gruber A."/>
            <person name="Irimia M."/>
            <person name="Maruyama S."/>
            <person name="Arias M.C."/>
            <person name="Ball S.G."/>
            <person name="Gile G.H."/>
            <person name="Hirakawa Y."/>
            <person name="Hopkins J.F."/>
            <person name="Kuo A."/>
            <person name="Rensing S.A."/>
            <person name="Schmutz J."/>
            <person name="Symeonidi A."/>
            <person name="Elias M."/>
            <person name="Eveleigh R.J."/>
            <person name="Herman E.K."/>
            <person name="Klute M.J."/>
            <person name="Nakayama T."/>
            <person name="Obornik M."/>
            <person name="Reyes-Prieto A."/>
            <person name="Armbrust E.V."/>
            <person name="Aves S.J."/>
            <person name="Beiko R.G."/>
            <person name="Coutinho P."/>
            <person name="Dacks J.B."/>
            <person name="Durnford D.G."/>
            <person name="Fast N.M."/>
            <person name="Green B.R."/>
            <person name="Grisdale C.J."/>
            <person name="Hempel F."/>
            <person name="Henrissat B."/>
            <person name="Hoppner M.P."/>
            <person name="Ishida K."/>
            <person name="Kim E."/>
            <person name="Koreny L."/>
            <person name="Kroth P.G."/>
            <person name="Liu Y."/>
            <person name="Malik S.B."/>
            <person name="Maier U.G."/>
            <person name="McRose D."/>
            <person name="Mock T."/>
            <person name="Neilson J.A."/>
            <person name="Onodera N.T."/>
            <person name="Poole A.M."/>
            <person name="Pritham E.J."/>
            <person name="Richards T.A."/>
            <person name="Rocap G."/>
            <person name="Roy S.W."/>
            <person name="Sarai C."/>
            <person name="Schaack S."/>
            <person name="Shirato S."/>
            <person name="Slamovits C.H."/>
            <person name="Spencer D.F."/>
            <person name="Suzuki S."/>
            <person name="Worden A.Z."/>
            <person name="Zauner S."/>
            <person name="Barry K."/>
            <person name="Bell C."/>
            <person name="Bharti A.K."/>
            <person name="Crow J.A."/>
            <person name="Grimwood J."/>
            <person name="Kramer R."/>
            <person name="Lindquist E."/>
            <person name="Lucas S."/>
            <person name="Salamov A."/>
            <person name="McFadden G.I."/>
            <person name="Lane C.E."/>
            <person name="Keeling P.J."/>
            <person name="Gray M.W."/>
            <person name="Grigoriev I.V."/>
            <person name="Archibald J.M."/>
        </authorList>
    </citation>
    <scope>NUCLEOTIDE SEQUENCE</scope>
    <source>
        <strain evidence="2 4">CCMP2712</strain>
    </source>
</reference>
<accession>L1IY51</accession>
<feature type="region of interest" description="Disordered" evidence="1">
    <location>
        <begin position="58"/>
        <end position="114"/>
    </location>
</feature>
<dbReference type="EMBL" id="JH993026">
    <property type="protein sequence ID" value="EKX41037.1"/>
    <property type="molecule type" value="Genomic_DNA"/>
</dbReference>
<evidence type="ECO:0000313" key="3">
    <source>
        <dbReference type="EnsemblProtists" id="EKX41037"/>
    </source>
</evidence>
<feature type="compositionally biased region" description="Low complexity" evidence="1">
    <location>
        <begin position="232"/>
        <end position="246"/>
    </location>
</feature>
<evidence type="ECO:0000313" key="2">
    <source>
        <dbReference type="EMBL" id="EKX41037.1"/>
    </source>
</evidence>
<proteinExistence type="predicted"/>
<dbReference type="PaxDb" id="55529-EKX41037"/>
<name>L1IY51_GUITC</name>
<evidence type="ECO:0000256" key="1">
    <source>
        <dbReference type="SAM" id="MobiDB-lite"/>
    </source>
</evidence>
<dbReference type="AlphaFoldDB" id="L1IY51"/>
<dbReference type="EnsemblProtists" id="EKX41037">
    <property type="protein sequence ID" value="EKX41037"/>
    <property type="gene ID" value="GUITHDRAFT_164458"/>
</dbReference>
<dbReference type="Proteomes" id="UP000011087">
    <property type="component" value="Unassembled WGS sequence"/>
</dbReference>
<reference evidence="4" key="2">
    <citation type="submission" date="2012-11" db="EMBL/GenBank/DDBJ databases">
        <authorList>
            <person name="Kuo A."/>
            <person name="Curtis B.A."/>
            <person name="Tanifuji G."/>
            <person name="Burki F."/>
            <person name="Gruber A."/>
            <person name="Irimia M."/>
            <person name="Maruyama S."/>
            <person name="Arias M.C."/>
            <person name="Ball S.G."/>
            <person name="Gile G.H."/>
            <person name="Hirakawa Y."/>
            <person name="Hopkins J.F."/>
            <person name="Rensing S.A."/>
            <person name="Schmutz J."/>
            <person name="Symeonidi A."/>
            <person name="Elias M."/>
            <person name="Eveleigh R.J."/>
            <person name="Herman E.K."/>
            <person name="Klute M.J."/>
            <person name="Nakayama T."/>
            <person name="Obornik M."/>
            <person name="Reyes-Prieto A."/>
            <person name="Armbrust E.V."/>
            <person name="Aves S.J."/>
            <person name="Beiko R.G."/>
            <person name="Coutinho P."/>
            <person name="Dacks J.B."/>
            <person name="Durnford D.G."/>
            <person name="Fast N.M."/>
            <person name="Green B.R."/>
            <person name="Grisdale C."/>
            <person name="Hempe F."/>
            <person name="Henrissat B."/>
            <person name="Hoppner M.P."/>
            <person name="Ishida K.-I."/>
            <person name="Kim E."/>
            <person name="Koreny L."/>
            <person name="Kroth P.G."/>
            <person name="Liu Y."/>
            <person name="Malik S.-B."/>
            <person name="Maier U.G."/>
            <person name="McRose D."/>
            <person name="Mock T."/>
            <person name="Neilson J.A."/>
            <person name="Onodera N.T."/>
            <person name="Poole A.M."/>
            <person name="Pritham E.J."/>
            <person name="Richards T.A."/>
            <person name="Rocap G."/>
            <person name="Roy S.W."/>
            <person name="Sarai C."/>
            <person name="Schaack S."/>
            <person name="Shirato S."/>
            <person name="Slamovits C.H."/>
            <person name="Spencer D.F."/>
            <person name="Suzuki S."/>
            <person name="Worden A.Z."/>
            <person name="Zauner S."/>
            <person name="Barry K."/>
            <person name="Bell C."/>
            <person name="Bharti A.K."/>
            <person name="Crow J.A."/>
            <person name="Grimwood J."/>
            <person name="Kramer R."/>
            <person name="Lindquist E."/>
            <person name="Lucas S."/>
            <person name="Salamov A."/>
            <person name="McFadden G.I."/>
            <person name="Lane C.E."/>
            <person name="Keeling P.J."/>
            <person name="Gray M.W."/>
            <person name="Grigoriev I.V."/>
            <person name="Archibald J.M."/>
        </authorList>
    </citation>
    <scope>NUCLEOTIDE SEQUENCE</scope>
    <source>
        <strain evidence="4">CCMP2712</strain>
    </source>
</reference>
<feature type="region of interest" description="Disordered" evidence="1">
    <location>
        <begin position="199"/>
        <end position="268"/>
    </location>
</feature>
<dbReference type="RefSeq" id="XP_005828017.1">
    <property type="nucleotide sequence ID" value="XM_005827960.1"/>
</dbReference>
<dbReference type="GeneID" id="17297815"/>
<dbReference type="KEGG" id="gtt:GUITHDRAFT_164458"/>
<evidence type="ECO:0000313" key="4">
    <source>
        <dbReference type="Proteomes" id="UP000011087"/>
    </source>
</evidence>
<sequence length="289" mass="32864">MQDKLLQVASRSNAIYARQQGVAGTRAKQHPVKKLADQLKDEISDNDEDVAYVMPEHVEERPHKSAREIRKEEISSDERHAERVLPEHAVEGKHMSRAAMRQQEISEDERRADAVLPEHNVERKLSLKESQIAKKEEDDNQKSAEAVVLRGGMQGILDAERLQLKRKDERFHHLVEQEREVRTSPLLVVERKHPKVTKVEKELKEQQPRISNVPMVKDASQKLRDAQSIRLPARQPARQPAAARVQPKTEGPAKVTATQPAADHEDKSARIAKMLQGGRSFENKIHAKA</sequence>
<feature type="compositionally biased region" description="Basic and acidic residues" evidence="1">
    <location>
        <begin position="58"/>
        <end position="94"/>
    </location>
</feature>
<gene>
    <name evidence="2" type="ORF">GUITHDRAFT_164458</name>
</gene>
<organism evidence="2">
    <name type="scientific">Guillardia theta (strain CCMP2712)</name>
    <name type="common">Cryptophyte</name>
    <dbReference type="NCBI Taxonomy" id="905079"/>
    <lineage>
        <taxon>Eukaryota</taxon>
        <taxon>Cryptophyceae</taxon>
        <taxon>Pyrenomonadales</taxon>
        <taxon>Geminigeraceae</taxon>
        <taxon>Guillardia</taxon>
    </lineage>
</organism>
<reference evidence="3" key="3">
    <citation type="submission" date="2016-03" db="UniProtKB">
        <authorList>
            <consortium name="EnsemblProtists"/>
        </authorList>
    </citation>
    <scope>IDENTIFICATION</scope>
</reference>
<dbReference type="HOGENOM" id="CLU_964575_0_0_1"/>
<protein>
    <submittedName>
        <fullName evidence="2 3">Uncharacterized protein</fullName>
    </submittedName>
</protein>